<dbReference type="RefSeq" id="WP_269285888.1">
    <property type="nucleotide sequence ID" value="NZ_JAPVOI010000006.1"/>
</dbReference>
<dbReference type="SUPFAM" id="SSF53335">
    <property type="entry name" value="S-adenosyl-L-methionine-dependent methyltransferases"/>
    <property type="match status" value="1"/>
</dbReference>
<dbReference type="InterPro" id="IPR029063">
    <property type="entry name" value="SAM-dependent_MTases_sf"/>
</dbReference>
<dbReference type="Gene3D" id="3.40.50.150">
    <property type="entry name" value="Vaccinia Virus protein VP39"/>
    <property type="match status" value="1"/>
</dbReference>
<dbReference type="EMBL" id="JAPVOI010000006">
    <property type="protein sequence ID" value="MCZ4093959.1"/>
    <property type="molecule type" value="Genomic_DNA"/>
</dbReference>
<gene>
    <name evidence="1" type="ORF">O3W52_30010</name>
</gene>
<dbReference type="Proteomes" id="UP001079430">
    <property type="component" value="Unassembled WGS sequence"/>
</dbReference>
<keyword evidence="1" id="KW-0489">Methyltransferase</keyword>
<accession>A0ABT4KPW5</accession>
<sequence length="283" mass="31742">MTVSASKFYSSSADAIDVVSESAFFAKLKMRNGTFKLTRPSRFRELEVAFRPFIEERTGSLSEVLDVGVSTGLTTVELASFLKDCGAAVRITATDLFIEAHIVELGPSFRVLCDPEGWPLQYDVSGITIRPWVRRLDYVTLAFIPLVLGRSMLRPRLRSRIRAGMSRPVQMITRSLPSNGEIEFVENDIMRRSRPFIRRFDLVRAANILNTSYFSPDQIRTAIGNIHSYLRSPGALIMIARTNRAQENAGTLFELREDGSFAVLERVGGGSEIEKLVLDFRAP</sequence>
<reference evidence="1" key="1">
    <citation type="submission" date="2022-10" db="EMBL/GenBank/DDBJ databases">
        <title>Whole genome sequencing of three plant growth promoting bacteria isolated from Vachellia tortilis subsp. raddiana in Morocco.</title>
        <authorList>
            <person name="Hnini M."/>
            <person name="Zouagui R."/>
            <person name="Zouagui H."/>
            <person name="Chemao Elfihri M.-W."/>
            <person name="Ibrahimi A."/>
            <person name="Sbabou L."/>
            <person name="Aurag J."/>
        </authorList>
    </citation>
    <scope>NUCLEOTIDE SEQUENCE</scope>
    <source>
        <strain evidence="1">LMR678</strain>
    </source>
</reference>
<keyword evidence="2" id="KW-1185">Reference proteome</keyword>
<proteinExistence type="predicted"/>
<protein>
    <submittedName>
        <fullName evidence="1">Class I SAM-dependent methyltransferase</fullName>
    </submittedName>
</protein>
<name>A0ABT4KPW5_9HYPH</name>
<dbReference type="GO" id="GO:0008168">
    <property type="term" value="F:methyltransferase activity"/>
    <property type="evidence" value="ECO:0007669"/>
    <property type="project" value="UniProtKB-KW"/>
</dbReference>
<evidence type="ECO:0000313" key="1">
    <source>
        <dbReference type="EMBL" id="MCZ4093959.1"/>
    </source>
</evidence>
<organism evidence="1 2">
    <name type="scientific">Sinorhizobium psoraleae</name>
    <dbReference type="NCBI Taxonomy" id="520838"/>
    <lineage>
        <taxon>Bacteria</taxon>
        <taxon>Pseudomonadati</taxon>
        <taxon>Pseudomonadota</taxon>
        <taxon>Alphaproteobacteria</taxon>
        <taxon>Hyphomicrobiales</taxon>
        <taxon>Rhizobiaceae</taxon>
        <taxon>Sinorhizobium/Ensifer group</taxon>
        <taxon>Sinorhizobium</taxon>
    </lineage>
</organism>
<evidence type="ECO:0000313" key="2">
    <source>
        <dbReference type="Proteomes" id="UP001079430"/>
    </source>
</evidence>
<comment type="caution">
    <text evidence="1">The sequence shown here is derived from an EMBL/GenBank/DDBJ whole genome shotgun (WGS) entry which is preliminary data.</text>
</comment>
<dbReference type="GO" id="GO:0032259">
    <property type="term" value="P:methylation"/>
    <property type="evidence" value="ECO:0007669"/>
    <property type="project" value="UniProtKB-KW"/>
</dbReference>
<keyword evidence="1" id="KW-0808">Transferase</keyword>